<proteinExistence type="predicted"/>
<comment type="subcellular location">
    <subcellularLocation>
        <location evidence="1">Cell membrane</location>
        <topology evidence="1">Multi-pass membrane protein</topology>
    </subcellularLocation>
</comment>
<feature type="transmembrane region" description="Helical" evidence="6">
    <location>
        <begin position="251"/>
        <end position="268"/>
    </location>
</feature>
<feature type="domain" description="EamA" evidence="7">
    <location>
        <begin position="7"/>
        <end position="141"/>
    </location>
</feature>
<evidence type="ECO:0000313" key="9">
    <source>
        <dbReference type="Proteomes" id="UP001595907"/>
    </source>
</evidence>
<dbReference type="InterPro" id="IPR050638">
    <property type="entry name" value="AA-Vitamin_Transporters"/>
</dbReference>
<dbReference type="PANTHER" id="PTHR32322:SF18">
    <property type="entry name" value="S-ADENOSYLMETHIONINE_S-ADENOSYLHOMOCYSTEINE TRANSPORTER"/>
    <property type="match status" value="1"/>
</dbReference>
<evidence type="ECO:0000256" key="6">
    <source>
        <dbReference type="SAM" id="Phobius"/>
    </source>
</evidence>
<feature type="transmembrane region" description="Helical" evidence="6">
    <location>
        <begin position="219"/>
        <end position="239"/>
    </location>
</feature>
<reference evidence="9" key="1">
    <citation type="journal article" date="2019" name="Int. J. Syst. Evol. Microbiol.">
        <title>The Global Catalogue of Microorganisms (GCM) 10K type strain sequencing project: providing services to taxonomists for standard genome sequencing and annotation.</title>
        <authorList>
            <consortium name="The Broad Institute Genomics Platform"/>
            <consortium name="The Broad Institute Genome Sequencing Center for Infectious Disease"/>
            <person name="Wu L."/>
            <person name="Ma J."/>
        </authorList>
    </citation>
    <scope>NUCLEOTIDE SEQUENCE [LARGE SCALE GENOMIC DNA]</scope>
    <source>
        <strain evidence="9">CECT 8289</strain>
    </source>
</reference>
<evidence type="ECO:0000256" key="4">
    <source>
        <dbReference type="ARBA" id="ARBA00022989"/>
    </source>
</evidence>
<keyword evidence="9" id="KW-1185">Reference proteome</keyword>
<dbReference type="SUPFAM" id="SSF103481">
    <property type="entry name" value="Multidrug resistance efflux transporter EmrE"/>
    <property type="match status" value="2"/>
</dbReference>
<keyword evidence="2" id="KW-1003">Cell membrane</keyword>
<keyword evidence="3 6" id="KW-0812">Transmembrane</keyword>
<evidence type="ECO:0000256" key="2">
    <source>
        <dbReference type="ARBA" id="ARBA00022475"/>
    </source>
</evidence>
<feature type="transmembrane region" description="Helical" evidence="6">
    <location>
        <begin position="69"/>
        <end position="87"/>
    </location>
</feature>
<dbReference type="RefSeq" id="WP_379709299.1">
    <property type="nucleotide sequence ID" value="NZ_JBHSCZ010000002.1"/>
</dbReference>
<evidence type="ECO:0000256" key="1">
    <source>
        <dbReference type="ARBA" id="ARBA00004651"/>
    </source>
</evidence>
<feature type="transmembrane region" description="Helical" evidence="6">
    <location>
        <begin position="127"/>
        <end position="143"/>
    </location>
</feature>
<feature type="transmembrane region" description="Helical" evidence="6">
    <location>
        <begin position="274"/>
        <end position="291"/>
    </location>
</feature>
<dbReference type="Gene3D" id="1.10.3730.20">
    <property type="match status" value="1"/>
</dbReference>
<dbReference type="Pfam" id="PF00892">
    <property type="entry name" value="EamA"/>
    <property type="match status" value="2"/>
</dbReference>
<feature type="transmembrane region" description="Helical" evidence="6">
    <location>
        <begin position="93"/>
        <end position="118"/>
    </location>
</feature>
<dbReference type="InterPro" id="IPR037185">
    <property type="entry name" value="EmrE-like"/>
</dbReference>
<comment type="caution">
    <text evidence="8">The sequence shown here is derived from an EMBL/GenBank/DDBJ whole genome shotgun (WGS) entry which is preliminary data.</text>
</comment>
<dbReference type="EMBL" id="JBHSCZ010000002">
    <property type="protein sequence ID" value="MFC4263143.1"/>
    <property type="molecule type" value="Genomic_DNA"/>
</dbReference>
<keyword evidence="5 6" id="KW-0472">Membrane</keyword>
<evidence type="ECO:0000313" key="8">
    <source>
        <dbReference type="EMBL" id="MFC4263143.1"/>
    </source>
</evidence>
<dbReference type="Proteomes" id="UP001595907">
    <property type="component" value="Unassembled WGS sequence"/>
</dbReference>
<feature type="domain" description="EamA" evidence="7">
    <location>
        <begin position="155"/>
        <end position="290"/>
    </location>
</feature>
<sequence>MKPAVKAHIALFATNLFFAINFTTVKYLINGGYLKAFGLNLIRVGVTGILLWGLYFFNKNKKRIAAKDWKQFLFCAITGVAINQLFFIKGLSLTYSIHASLLLLITPILITFIAAWLLRERLSNNKIIGLALGIGGSLILVLAKEKSGNGSDVLLGDIFVILNAISYTFYFVLVKPLMQIYNPVAVLRNVFTIGFFLILPFCFTEFNQIQWHTYGIKEWSALGMITITGTFCAYLFNIYGIKTLGASVAGTYIYSQPVFAAAIAITFLGETLSAYKLLAGAFIFAGVYLANKTTKHATNN</sequence>
<evidence type="ECO:0000259" key="7">
    <source>
        <dbReference type="Pfam" id="PF00892"/>
    </source>
</evidence>
<dbReference type="InterPro" id="IPR000620">
    <property type="entry name" value="EamA_dom"/>
</dbReference>
<keyword evidence="4 6" id="KW-1133">Transmembrane helix</keyword>
<protein>
    <submittedName>
        <fullName evidence="8">DMT family transporter</fullName>
    </submittedName>
</protein>
<feature type="transmembrane region" description="Helical" evidence="6">
    <location>
        <begin position="41"/>
        <end position="57"/>
    </location>
</feature>
<gene>
    <name evidence="8" type="ORF">ACFOWM_09655</name>
</gene>
<feature type="transmembrane region" description="Helical" evidence="6">
    <location>
        <begin position="7"/>
        <end position="29"/>
    </location>
</feature>
<feature type="transmembrane region" description="Helical" evidence="6">
    <location>
        <begin position="155"/>
        <end position="174"/>
    </location>
</feature>
<feature type="transmembrane region" description="Helical" evidence="6">
    <location>
        <begin position="186"/>
        <end position="207"/>
    </location>
</feature>
<organism evidence="8 9">
    <name type="scientific">Ferruginibacter yonginensis</name>
    <dbReference type="NCBI Taxonomy" id="1310416"/>
    <lineage>
        <taxon>Bacteria</taxon>
        <taxon>Pseudomonadati</taxon>
        <taxon>Bacteroidota</taxon>
        <taxon>Chitinophagia</taxon>
        <taxon>Chitinophagales</taxon>
        <taxon>Chitinophagaceae</taxon>
        <taxon>Ferruginibacter</taxon>
    </lineage>
</organism>
<evidence type="ECO:0000256" key="5">
    <source>
        <dbReference type="ARBA" id="ARBA00023136"/>
    </source>
</evidence>
<accession>A0ABV8QUS4</accession>
<evidence type="ECO:0000256" key="3">
    <source>
        <dbReference type="ARBA" id="ARBA00022692"/>
    </source>
</evidence>
<dbReference type="PANTHER" id="PTHR32322">
    <property type="entry name" value="INNER MEMBRANE TRANSPORTER"/>
    <property type="match status" value="1"/>
</dbReference>
<name>A0ABV8QUS4_9BACT</name>